<name>A0A420VQY6_9SPHI</name>
<keyword evidence="1" id="KW-1133">Transmembrane helix</keyword>
<dbReference type="EMBL" id="RBWS01000027">
    <property type="protein sequence ID" value="RKO68669.1"/>
    <property type="molecule type" value="Genomic_DNA"/>
</dbReference>
<feature type="transmembrane region" description="Helical" evidence="1">
    <location>
        <begin position="246"/>
        <end position="268"/>
    </location>
</feature>
<comment type="caution">
    <text evidence="2">The sequence shown here is derived from an EMBL/GenBank/DDBJ whole genome shotgun (WGS) entry which is preliminary data.</text>
</comment>
<feature type="transmembrane region" description="Helical" evidence="1">
    <location>
        <begin position="103"/>
        <end position="135"/>
    </location>
</feature>
<feature type="transmembrane region" description="Helical" evidence="1">
    <location>
        <begin position="46"/>
        <end position="65"/>
    </location>
</feature>
<evidence type="ECO:0000256" key="1">
    <source>
        <dbReference type="SAM" id="Phobius"/>
    </source>
</evidence>
<dbReference type="OrthoDB" id="9915190at2"/>
<feature type="transmembrane region" description="Helical" evidence="1">
    <location>
        <begin position="386"/>
        <end position="405"/>
    </location>
</feature>
<gene>
    <name evidence="2" type="ORF">D7322_26050</name>
</gene>
<feature type="transmembrane region" description="Helical" evidence="1">
    <location>
        <begin position="440"/>
        <end position="458"/>
    </location>
</feature>
<dbReference type="Proteomes" id="UP000282423">
    <property type="component" value="Unassembled WGS sequence"/>
</dbReference>
<reference evidence="2 3" key="1">
    <citation type="submission" date="2018-10" db="EMBL/GenBank/DDBJ databases">
        <title>Sphingobacterium sp. M05W1-28.</title>
        <authorList>
            <person name="Cai H."/>
        </authorList>
    </citation>
    <scope>NUCLEOTIDE SEQUENCE [LARGE SCALE GENOMIC DNA]</scope>
    <source>
        <strain evidence="2 3">M05W1-28</strain>
    </source>
</reference>
<evidence type="ECO:0008006" key="4">
    <source>
        <dbReference type="Google" id="ProtNLM"/>
    </source>
</evidence>
<organism evidence="2 3">
    <name type="scientific">Sphingobacterium puteale</name>
    <dbReference type="NCBI Taxonomy" id="2420510"/>
    <lineage>
        <taxon>Bacteria</taxon>
        <taxon>Pseudomonadati</taxon>
        <taxon>Bacteroidota</taxon>
        <taxon>Sphingobacteriia</taxon>
        <taxon>Sphingobacteriales</taxon>
        <taxon>Sphingobacteriaceae</taxon>
        <taxon>Sphingobacterium</taxon>
    </lineage>
</organism>
<sequence>MQSLVTIFIFCVNILITLILGSPESGIVLLFANVIVLLAGKGNRKISLVFNVISLLGLLYAWTYYSNYNEFHAPYGDDSFFFNEALNLSETNFIDIFRPYESILAIFILFLKPLGLFSFLNVLILNWMISAFFIAMMVRYIKVKFDFSVSLKFLFCFVILNYLFQDILVHLYRDALIYGLIFVFLINYEKFKSVGNKKNLLIGLICVFLIFVLRGANCLLLLFYVFLDYWLYSPARIKKVASKTTFSIAVMLSVALILGSLALSSILINSISRFGVGNKKVESFSELSSSRQENFFEKVDQDQNTVIIYKLGVAGYPLRVLSQIYSPISFKGIDVRNFRVSTKYSSSIVPLYTDYTAIFYGITIFLWIYVLPIIIVGIYRTYKMKLYQPIFIWFFVSAAMVAFVSLQSRHRLMFMVIYLMLLAIQQSGPMNKIEAKLYKYGRGVALVTVLLSFSYFVIKNIN</sequence>
<evidence type="ECO:0000313" key="3">
    <source>
        <dbReference type="Proteomes" id="UP000282423"/>
    </source>
</evidence>
<proteinExistence type="predicted"/>
<keyword evidence="3" id="KW-1185">Reference proteome</keyword>
<feature type="transmembrane region" description="Helical" evidence="1">
    <location>
        <begin position="6"/>
        <end position="39"/>
    </location>
</feature>
<accession>A0A420VQY6</accession>
<feature type="transmembrane region" description="Helical" evidence="1">
    <location>
        <begin position="147"/>
        <end position="164"/>
    </location>
</feature>
<keyword evidence="1" id="KW-0472">Membrane</keyword>
<feature type="transmembrane region" description="Helical" evidence="1">
    <location>
        <begin position="357"/>
        <end position="380"/>
    </location>
</feature>
<dbReference type="AlphaFoldDB" id="A0A420VQY6"/>
<evidence type="ECO:0000313" key="2">
    <source>
        <dbReference type="EMBL" id="RKO68669.1"/>
    </source>
</evidence>
<dbReference type="RefSeq" id="WP_121127116.1">
    <property type="nucleotide sequence ID" value="NZ_RBWS01000027.1"/>
</dbReference>
<protein>
    <recommendedName>
        <fullName evidence="4">Glycosyltransferase RgtA/B/C/D-like domain-containing protein</fullName>
    </recommendedName>
</protein>
<feature type="transmembrane region" description="Helical" evidence="1">
    <location>
        <begin position="412"/>
        <end position="428"/>
    </location>
</feature>
<feature type="transmembrane region" description="Helical" evidence="1">
    <location>
        <begin position="170"/>
        <end position="188"/>
    </location>
</feature>
<keyword evidence="1" id="KW-0812">Transmembrane</keyword>
<feature type="transmembrane region" description="Helical" evidence="1">
    <location>
        <begin position="200"/>
        <end position="226"/>
    </location>
</feature>